<protein>
    <submittedName>
        <fullName evidence="1">Uncharacterized protein</fullName>
    </submittedName>
</protein>
<organism evidence="1 2">
    <name type="scientific">Artomyces pyxidatus</name>
    <dbReference type="NCBI Taxonomy" id="48021"/>
    <lineage>
        <taxon>Eukaryota</taxon>
        <taxon>Fungi</taxon>
        <taxon>Dikarya</taxon>
        <taxon>Basidiomycota</taxon>
        <taxon>Agaricomycotina</taxon>
        <taxon>Agaricomycetes</taxon>
        <taxon>Russulales</taxon>
        <taxon>Auriscalpiaceae</taxon>
        <taxon>Artomyces</taxon>
    </lineage>
</organism>
<evidence type="ECO:0000313" key="1">
    <source>
        <dbReference type="EMBL" id="KAI0063291.1"/>
    </source>
</evidence>
<comment type="caution">
    <text evidence="1">The sequence shown here is derived from an EMBL/GenBank/DDBJ whole genome shotgun (WGS) entry which is preliminary data.</text>
</comment>
<gene>
    <name evidence="1" type="ORF">BV25DRAFT_1854246</name>
</gene>
<keyword evidence="2" id="KW-1185">Reference proteome</keyword>
<accession>A0ACB8T5L9</accession>
<dbReference type="Proteomes" id="UP000814140">
    <property type="component" value="Unassembled WGS sequence"/>
</dbReference>
<reference evidence="1" key="1">
    <citation type="submission" date="2021-03" db="EMBL/GenBank/DDBJ databases">
        <authorList>
            <consortium name="DOE Joint Genome Institute"/>
            <person name="Ahrendt S."/>
            <person name="Looney B.P."/>
            <person name="Miyauchi S."/>
            <person name="Morin E."/>
            <person name="Drula E."/>
            <person name="Courty P.E."/>
            <person name="Chicoki N."/>
            <person name="Fauchery L."/>
            <person name="Kohler A."/>
            <person name="Kuo A."/>
            <person name="Labutti K."/>
            <person name="Pangilinan J."/>
            <person name="Lipzen A."/>
            <person name="Riley R."/>
            <person name="Andreopoulos W."/>
            <person name="He G."/>
            <person name="Johnson J."/>
            <person name="Barry K.W."/>
            <person name="Grigoriev I.V."/>
            <person name="Nagy L."/>
            <person name="Hibbett D."/>
            <person name="Henrissat B."/>
            <person name="Matheny P.B."/>
            <person name="Labbe J."/>
            <person name="Martin F."/>
        </authorList>
    </citation>
    <scope>NUCLEOTIDE SEQUENCE</scope>
    <source>
        <strain evidence="1">HHB10654</strain>
    </source>
</reference>
<dbReference type="EMBL" id="MU277203">
    <property type="protein sequence ID" value="KAI0063291.1"/>
    <property type="molecule type" value="Genomic_DNA"/>
</dbReference>
<sequence length="576" mass="62316">MDAGAFKILESATLKTLHAHSFARSSAQASLVMTDMLSRYLVLLSTTCAQYAQHSGRTDLTARDALCALDELGVSMEELQEYADHEGEDLARYVGNSSKRIEDLNDFKVSLKHGLPSQRESIPLVYAPLPDASLDDEDEYDGEESSQEDDIEMEEAGELDDAEETTTEPVASGNDASPSRERAEQRQPTPHRPPSTPPLPLSPISNPSSPARKRPRTENWKPPAHVPSFLPPFPAERASEPPEPEPLSLPPLAEPSSSTQPLPFNLERAASPPRLSSSVPADYTSVVPYSLSTLASTPEWHLPSSTLINASQHITPTPSHLPVPQVQPALLAAYHHILTHPPPANPNAANPSRHRVAMALLRQAQRNPRWEPADTLYGSTPPNAPAVAAIGPSHAVMIGTTPSDDRKDKEEEKKLPSAPPRPVATLERITPLVSLQSSRIPELAREILPGAVYSRTTRLAHPPVLSRGPEKLLYGPGVAASWNSALGPTPPSAVPTPTTGKGKESTANGLPNGKGKEPVEEAKALPDARFYATWEYEQKNFREPLVTPRRARQGSIIQSSVGPGRLRSESTQSRTG</sequence>
<reference evidence="1" key="2">
    <citation type="journal article" date="2022" name="New Phytol.">
        <title>Evolutionary transition to the ectomycorrhizal habit in the genomes of a hyperdiverse lineage of mushroom-forming fungi.</title>
        <authorList>
            <person name="Looney B."/>
            <person name="Miyauchi S."/>
            <person name="Morin E."/>
            <person name="Drula E."/>
            <person name="Courty P.E."/>
            <person name="Kohler A."/>
            <person name="Kuo A."/>
            <person name="LaButti K."/>
            <person name="Pangilinan J."/>
            <person name="Lipzen A."/>
            <person name="Riley R."/>
            <person name="Andreopoulos W."/>
            <person name="He G."/>
            <person name="Johnson J."/>
            <person name="Nolan M."/>
            <person name="Tritt A."/>
            <person name="Barry K.W."/>
            <person name="Grigoriev I.V."/>
            <person name="Nagy L.G."/>
            <person name="Hibbett D."/>
            <person name="Henrissat B."/>
            <person name="Matheny P.B."/>
            <person name="Labbe J."/>
            <person name="Martin F.M."/>
        </authorList>
    </citation>
    <scope>NUCLEOTIDE SEQUENCE</scope>
    <source>
        <strain evidence="1">HHB10654</strain>
    </source>
</reference>
<name>A0ACB8T5L9_9AGAM</name>
<evidence type="ECO:0000313" key="2">
    <source>
        <dbReference type="Proteomes" id="UP000814140"/>
    </source>
</evidence>
<proteinExistence type="predicted"/>